<organism evidence="1 2">
    <name type="scientific">Belliella marina</name>
    <dbReference type="NCBI Taxonomy" id="1644146"/>
    <lineage>
        <taxon>Bacteria</taxon>
        <taxon>Pseudomonadati</taxon>
        <taxon>Bacteroidota</taxon>
        <taxon>Cytophagia</taxon>
        <taxon>Cytophagales</taxon>
        <taxon>Cyclobacteriaceae</taxon>
        <taxon>Belliella</taxon>
    </lineage>
</organism>
<comment type="caution">
    <text evidence="1">The sequence shown here is derived from an EMBL/GenBank/DDBJ whole genome shotgun (WGS) entry which is preliminary data.</text>
</comment>
<dbReference type="EMBL" id="JBHUHR010000027">
    <property type="protein sequence ID" value="MFD2035114.1"/>
    <property type="molecule type" value="Genomic_DNA"/>
</dbReference>
<gene>
    <name evidence="1" type="ORF">ACFSKL_09945</name>
</gene>
<dbReference type="RefSeq" id="WP_376885849.1">
    <property type="nucleotide sequence ID" value="NZ_JBHUHR010000027.1"/>
</dbReference>
<reference evidence="2" key="1">
    <citation type="journal article" date="2019" name="Int. J. Syst. Evol. Microbiol.">
        <title>The Global Catalogue of Microorganisms (GCM) 10K type strain sequencing project: providing services to taxonomists for standard genome sequencing and annotation.</title>
        <authorList>
            <consortium name="The Broad Institute Genomics Platform"/>
            <consortium name="The Broad Institute Genome Sequencing Center for Infectious Disease"/>
            <person name="Wu L."/>
            <person name="Ma J."/>
        </authorList>
    </citation>
    <scope>NUCLEOTIDE SEQUENCE [LARGE SCALE GENOMIC DNA]</scope>
    <source>
        <strain evidence="2">CGMCC 1.15180</strain>
    </source>
</reference>
<proteinExistence type="predicted"/>
<dbReference type="Proteomes" id="UP001597361">
    <property type="component" value="Unassembled WGS sequence"/>
</dbReference>
<evidence type="ECO:0000313" key="1">
    <source>
        <dbReference type="EMBL" id="MFD2035114.1"/>
    </source>
</evidence>
<keyword evidence="2" id="KW-1185">Reference proteome</keyword>
<name>A0ABW4VLS2_9BACT</name>
<accession>A0ABW4VLS2</accession>
<evidence type="ECO:0000313" key="2">
    <source>
        <dbReference type="Proteomes" id="UP001597361"/>
    </source>
</evidence>
<protein>
    <submittedName>
        <fullName evidence="1">UDP-glucuronosyltransferase</fullName>
    </submittedName>
</protein>
<sequence length="124" mass="14314">MINFNYRPESYFNGTGPNTLVCKLSYPESQWGEEISIYANVLDSEYYYEAVDFYGNEIKLNPEKSKQPLTLQELIFMVETMDVDPKTAQGNIELTLSGIPMAESLLYNHLEAYFAEKRKNFGMI</sequence>